<dbReference type="EMBL" id="LMVH01000001">
    <property type="protein sequence ID" value="KUL99795.1"/>
    <property type="molecule type" value="Genomic_DNA"/>
</dbReference>
<dbReference type="PROSITE" id="PS01040">
    <property type="entry name" value="SBP_BACTERIAL_5"/>
    <property type="match status" value="1"/>
</dbReference>
<name>A0A124GCX6_FUSNC</name>
<feature type="signal peptide" evidence="3">
    <location>
        <begin position="1"/>
        <end position="22"/>
    </location>
</feature>
<dbReference type="GO" id="GO:1904680">
    <property type="term" value="F:peptide transmembrane transporter activity"/>
    <property type="evidence" value="ECO:0007669"/>
    <property type="project" value="TreeGrafter"/>
</dbReference>
<feature type="chain" id="PRO_5007172156" evidence="3">
    <location>
        <begin position="23"/>
        <end position="536"/>
    </location>
</feature>
<dbReference type="GO" id="GO:0043190">
    <property type="term" value="C:ATP-binding cassette (ABC) transporter complex"/>
    <property type="evidence" value="ECO:0007669"/>
    <property type="project" value="InterPro"/>
</dbReference>
<dbReference type="InterPro" id="IPR000914">
    <property type="entry name" value="SBP_5_dom"/>
</dbReference>
<dbReference type="PROSITE" id="PS51257">
    <property type="entry name" value="PROKAR_LIPOPROTEIN"/>
    <property type="match status" value="1"/>
</dbReference>
<evidence type="ECO:0000313" key="5">
    <source>
        <dbReference type="EMBL" id="KUL99795.1"/>
    </source>
</evidence>
<dbReference type="InterPro" id="IPR023765">
    <property type="entry name" value="SBP_5_CS"/>
</dbReference>
<dbReference type="AlphaFoldDB" id="A0A124GCX6"/>
<dbReference type="Proteomes" id="UP000054800">
    <property type="component" value="Unassembled WGS sequence"/>
</dbReference>
<gene>
    <name evidence="5" type="ORF">RO03_01565</name>
</gene>
<proteinExistence type="inferred from homology"/>
<evidence type="ECO:0000256" key="1">
    <source>
        <dbReference type="ARBA" id="ARBA00005695"/>
    </source>
</evidence>
<evidence type="ECO:0000256" key="2">
    <source>
        <dbReference type="ARBA" id="ARBA00022729"/>
    </source>
</evidence>
<evidence type="ECO:0000313" key="6">
    <source>
        <dbReference type="Proteomes" id="UP000054800"/>
    </source>
</evidence>
<dbReference type="InterPro" id="IPR030678">
    <property type="entry name" value="Peptide/Ni-bd"/>
</dbReference>
<dbReference type="RefSeq" id="WP_059223050.1">
    <property type="nucleotide sequence ID" value="NZ_LMVH01000001.1"/>
</dbReference>
<comment type="caution">
    <text evidence="5">The sequence shown here is derived from an EMBL/GenBank/DDBJ whole genome shotgun (WGS) entry which is preliminary data.</text>
</comment>
<dbReference type="GO" id="GO:0030288">
    <property type="term" value="C:outer membrane-bounded periplasmic space"/>
    <property type="evidence" value="ECO:0007669"/>
    <property type="project" value="TreeGrafter"/>
</dbReference>
<keyword evidence="2 3" id="KW-0732">Signal</keyword>
<dbReference type="InterPro" id="IPR039424">
    <property type="entry name" value="SBP_5"/>
</dbReference>
<protein>
    <submittedName>
        <fullName evidence="5">Nickel ABC transporter substrate-binding protein</fullName>
    </submittedName>
</protein>
<dbReference type="Pfam" id="PF00496">
    <property type="entry name" value="SBP_bac_5"/>
    <property type="match status" value="1"/>
</dbReference>
<evidence type="ECO:0000256" key="3">
    <source>
        <dbReference type="SAM" id="SignalP"/>
    </source>
</evidence>
<accession>A0A124GCX6</accession>
<dbReference type="Gene3D" id="3.10.105.10">
    <property type="entry name" value="Dipeptide-binding Protein, Domain 3"/>
    <property type="match status" value="1"/>
</dbReference>
<comment type="similarity">
    <text evidence="1">Belongs to the bacterial solute-binding protein 5 family.</text>
</comment>
<sequence length="536" mass="60762">MKKLLKGILLAFLLLTTIIACDSKKENNKNIKLCESWDFENGFFTILSPNLTSNYSIYNYLPNFYETLVKYENGEIKPLLAEKWEISKDGKEYIFTIRKGIKFSNGEILDSKAVKKSLENVPKLLGEYNGAYGLTSTLIESIETLGSDKIKITFSKPYYGILYDLTMINVFGIMAPAAYNADGTLNEDTKIKTFGTGPYMYNNDKEGDNYHFIRNPNYWGKKPEVVSFDIKIIPDNDAKLLALQSGEIDMILGSNNISYDVLKRFIDSDKLKGKLSDKKDVTRFMGLNVSKEPFNNKTVRLAISKAINRKDISNNIFNGFEVEAKNILSENLPYCNVKIGGYDYNLDEANKLLDEAGWKINSNGIREKNGIELKGELLFLAGISDEETLAIKICDDLMKIGIKLIPKNLERNSLYQTISKGEFNAALQTTYGLPYDPFLFISNLNKKNIGDNLVAQGMINVEGSENLVLDVNTMIDDTEIQMQYKKILMNLNNEAALIPITFKKQSILYNKEKIKGYDFYSIPSLYNIRNLIVETD</sequence>
<feature type="domain" description="Solute-binding protein family 5" evidence="4">
    <location>
        <begin position="75"/>
        <end position="448"/>
    </location>
</feature>
<evidence type="ECO:0000259" key="4">
    <source>
        <dbReference type="Pfam" id="PF00496"/>
    </source>
</evidence>
<dbReference type="PANTHER" id="PTHR30290">
    <property type="entry name" value="PERIPLASMIC BINDING COMPONENT OF ABC TRANSPORTER"/>
    <property type="match status" value="1"/>
</dbReference>
<dbReference type="Gene3D" id="3.40.190.10">
    <property type="entry name" value="Periplasmic binding protein-like II"/>
    <property type="match status" value="1"/>
</dbReference>
<dbReference type="GO" id="GO:0015833">
    <property type="term" value="P:peptide transport"/>
    <property type="evidence" value="ECO:0007669"/>
    <property type="project" value="TreeGrafter"/>
</dbReference>
<organism evidence="5 6">
    <name type="scientific">Fusobacterium nucleatum subsp. nucleatum</name>
    <dbReference type="NCBI Taxonomy" id="76856"/>
    <lineage>
        <taxon>Bacteria</taxon>
        <taxon>Fusobacteriati</taxon>
        <taxon>Fusobacteriota</taxon>
        <taxon>Fusobacteriia</taxon>
        <taxon>Fusobacteriales</taxon>
        <taxon>Fusobacteriaceae</taxon>
        <taxon>Fusobacterium</taxon>
    </lineage>
</organism>
<reference evidence="5 6" key="1">
    <citation type="submission" date="2015-10" db="EMBL/GenBank/DDBJ databases">
        <authorList>
            <person name="Gilbert D.G."/>
        </authorList>
    </citation>
    <scope>NUCLEOTIDE SEQUENCE [LARGE SCALE GENOMIC DNA]</scope>
    <source>
        <strain evidence="5 6">ChDC F311</strain>
    </source>
</reference>
<dbReference type="PANTHER" id="PTHR30290:SF37">
    <property type="entry name" value="NICKEL-BINDING PERIPLASMIC PROTEIN"/>
    <property type="match status" value="1"/>
</dbReference>
<dbReference type="PIRSF" id="PIRSF002741">
    <property type="entry name" value="MppA"/>
    <property type="match status" value="1"/>
</dbReference>
<dbReference type="SUPFAM" id="SSF53850">
    <property type="entry name" value="Periplasmic binding protein-like II"/>
    <property type="match status" value="1"/>
</dbReference>